<dbReference type="InterPro" id="IPR051542">
    <property type="entry name" value="Hydrogenase_cytochrome"/>
</dbReference>
<dbReference type="Gene3D" id="1.20.950.20">
    <property type="entry name" value="Transmembrane di-heme cytochromes, Chain C"/>
    <property type="match status" value="1"/>
</dbReference>
<keyword evidence="4 6" id="KW-1133">Transmembrane helix</keyword>
<evidence type="ECO:0000256" key="6">
    <source>
        <dbReference type="SAM" id="Phobius"/>
    </source>
</evidence>
<dbReference type="SUPFAM" id="SSF81342">
    <property type="entry name" value="Transmembrane di-heme cytochromes"/>
    <property type="match status" value="1"/>
</dbReference>
<feature type="transmembrane region" description="Helical" evidence="6">
    <location>
        <begin position="57"/>
        <end position="75"/>
    </location>
</feature>
<dbReference type="PANTHER" id="PTHR30485:SF2">
    <property type="entry name" value="BLL0597 PROTEIN"/>
    <property type="match status" value="1"/>
</dbReference>
<feature type="transmembrane region" description="Helical" evidence="6">
    <location>
        <begin position="113"/>
        <end position="133"/>
    </location>
</feature>
<keyword evidence="3 6" id="KW-0812">Transmembrane</keyword>
<dbReference type="Proteomes" id="UP000672097">
    <property type="component" value="Unassembled WGS sequence"/>
</dbReference>
<dbReference type="PANTHER" id="PTHR30485">
    <property type="entry name" value="NI/FE-HYDROGENASE 1 B-TYPE CYTOCHROME SUBUNIT"/>
    <property type="match status" value="1"/>
</dbReference>
<evidence type="ECO:0000313" key="8">
    <source>
        <dbReference type="EMBL" id="MBQ0934489.1"/>
    </source>
</evidence>
<comment type="caution">
    <text evidence="8">The sequence shown here is derived from an EMBL/GenBank/DDBJ whole genome shotgun (WGS) entry which is preliminary data.</text>
</comment>
<dbReference type="RefSeq" id="WP_210806386.1">
    <property type="nucleotide sequence ID" value="NZ_JAGQDG010000001.1"/>
</dbReference>
<proteinExistence type="predicted"/>
<accession>A0ABS5DTN3</accession>
<feature type="transmembrane region" description="Helical" evidence="6">
    <location>
        <begin position="153"/>
        <end position="171"/>
    </location>
</feature>
<keyword evidence="5 6" id="KW-0472">Membrane</keyword>
<comment type="subcellular location">
    <subcellularLocation>
        <location evidence="1">Cell membrane</location>
        <topology evidence="1">Multi-pass membrane protein</topology>
    </subcellularLocation>
</comment>
<name>A0ABS5DTN3_9BURK</name>
<evidence type="ECO:0000256" key="1">
    <source>
        <dbReference type="ARBA" id="ARBA00004651"/>
    </source>
</evidence>
<evidence type="ECO:0000256" key="2">
    <source>
        <dbReference type="ARBA" id="ARBA00022475"/>
    </source>
</evidence>
<evidence type="ECO:0000256" key="5">
    <source>
        <dbReference type="ARBA" id="ARBA00023136"/>
    </source>
</evidence>
<dbReference type="Pfam" id="PF01292">
    <property type="entry name" value="Ni_hydr_CYTB"/>
    <property type="match status" value="1"/>
</dbReference>
<evidence type="ECO:0000259" key="7">
    <source>
        <dbReference type="Pfam" id="PF01292"/>
    </source>
</evidence>
<feature type="domain" description="Cytochrome b561 bacterial/Ni-hydrogenase" evidence="7">
    <location>
        <begin position="25"/>
        <end position="186"/>
    </location>
</feature>
<evidence type="ECO:0000256" key="4">
    <source>
        <dbReference type="ARBA" id="ARBA00022989"/>
    </source>
</evidence>
<keyword evidence="9" id="KW-1185">Reference proteome</keyword>
<gene>
    <name evidence="8" type="ORF">KAK11_04035</name>
</gene>
<dbReference type="EMBL" id="JAGQDG010000001">
    <property type="protein sequence ID" value="MBQ0934489.1"/>
    <property type="molecule type" value="Genomic_DNA"/>
</dbReference>
<sequence length="191" mass="20793">MNATPTLPADPEASPPDSGPTPVKVWDRFVRVFHWSLVSCVLLNQFVLEAGETAHTWTGYLASALVLARIVWGFIGSRHARFADFFPTPARLRAHWQALRAGEPPRHLGHNPLGALMMLALMALVLGLGVTGFLQGTDAFWGEEWLQDLHQALANSLLAAAGLHAAAALVMGQRERVGLVRAMVTGVKEFR</sequence>
<organism evidence="8 9">
    <name type="scientific">Ideonella paludis</name>
    <dbReference type="NCBI Taxonomy" id="1233411"/>
    <lineage>
        <taxon>Bacteria</taxon>
        <taxon>Pseudomonadati</taxon>
        <taxon>Pseudomonadota</taxon>
        <taxon>Betaproteobacteria</taxon>
        <taxon>Burkholderiales</taxon>
        <taxon>Sphaerotilaceae</taxon>
        <taxon>Ideonella</taxon>
    </lineage>
</organism>
<evidence type="ECO:0000256" key="3">
    <source>
        <dbReference type="ARBA" id="ARBA00022692"/>
    </source>
</evidence>
<reference evidence="8 9" key="1">
    <citation type="submission" date="2021-04" db="EMBL/GenBank/DDBJ databases">
        <title>The genome sequence of type strain Ideonella paludis KCTC 32238.</title>
        <authorList>
            <person name="Liu Y."/>
        </authorList>
    </citation>
    <scope>NUCLEOTIDE SEQUENCE [LARGE SCALE GENOMIC DNA]</scope>
    <source>
        <strain evidence="8 9">KCTC 32238</strain>
    </source>
</reference>
<dbReference type="InterPro" id="IPR016174">
    <property type="entry name" value="Di-haem_cyt_TM"/>
</dbReference>
<protein>
    <submittedName>
        <fullName evidence="8">Cytochrome b/b6 domain-containing protein</fullName>
    </submittedName>
</protein>
<evidence type="ECO:0000313" key="9">
    <source>
        <dbReference type="Proteomes" id="UP000672097"/>
    </source>
</evidence>
<keyword evidence="2" id="KW-1003">Cell membrane</keyword>
<dbReference type="InterPro" id="IPR011577">
    <property type="entry name" value="Cyt_b561_bac/Ni-Hgenase"/>
</dbReference>